<dbReference type="SUPFAM" id="SSF48230">
    <property type="entry name" value="Chondroitin AC/alginate lyase"/>
    <property type="match status" value="1"/>
</dbReference>
<accession>L0G1D8</accession>
<dbReference type="Gene3D" id="2.70.98.70">
    <property type="match status" value="1"/>
</dbReference>
<proteinExistence type="predicted"/>
<dbReference type="PANTHER" id="PTHR38045">
    <property type="entry name" value="CHROMOSOME 1, WHOLE GENOME SHOTGUN SEQUENCE"/>
    <property type="match status" value="1"/>
</dbReference>
<dbReference type="STRING" id="926556.Echvi_3787"/>
<organism evidence="3 4">
    <name type="scientific">Echinicola vietnamensis (strain DSM 17526 / LMG 23754 / KMM 6221)</name>
    <dbReference type="NCBI Taxonomy" id="926556"/>
    <lineage>
        <taxon>Bacteria</taxon>
        <taxon>Pseudomonadati</taxon>
        <taxon>Bacteroidota</taxon>
        <taxon>Cytophagia</taxon>
        <taxon>Cytophagales</taxon>
        <taxon>Cyclobacteriaceae</taxon>
        <taxon>Echinicola</taxon>
    </lineage>
</organism>
<reference evidence="4" key="1">
    <citation type="submission" date="2012-02" db="EMBL/GenBank/DDBJ databases">
        <title>The complete genome of Echinicola vietnamensis DSM 17526.</title>
        <authorList>
            <person name="Lucas S."/>
            <person name="Copeland A."/>
            <person name="Lapidus A."/>
            <person name="Glavina del Rio T."/>
            <person name="Dalin E."/>
            <person name="Tice H."/>
            <person name="Bruce D."/>
            <person name="Goodwin L."/>
            <person name="Pitluck S."/>
            <person name="Peters L."/>
            <person name="Ovchinnikova G."/>
            <person name="Teshima H."/>
            <person name="Kyrpides N."/>
            <person name="Mavromatis K."/>
            <person name="Ivanova N."/>
            <person name="Brettin T."/>
            <person name="Detter J.C."/>
            <person name="Han C."/>
            <person name="Larimer F."/>
            <person name="Land M."/>
            <person name="Hauser L."/>
            <person name="Markowitz V."/>
            <person name="Cheng J.-F."/>
            <person name="Hugenholtz P."/>
            <person name="Woyke T."/>
            <person name="Wu D."/>
            <person name="Brambilla E."/>
            <person name="Klenk H.-P."/>
            <person name="Eisen J.A."/>
        </authorList>
    </citation>
    <scope>NUCLEOTIDE SEQUENCE [LARGE SCALE GENOMIC DNA]</scope>
    <source>
        <strain evidence="4">DSM 17526 / LMG 23754 / KMM 6221</strain>
    </source>
</reference>
<name>L0G1D8_ECHVK</name>
<dbReference type="Proteomes" id="UP000010796">
    <property type="component" value="Chromosome"/>
</dbReference>
<dbReference type="PANTHER" id="PTHR38045:SF1">
    <property type="entry name" value="HEPARINASE II_III-LIKE PROTEIN"/>
    <property type="match status" value="1"/>
</dbReference>
<evidence type="ECO:0000313" key="3">
    <source>
        <dbReference type="EMBL" id="AGA79999.1"/>
    </source>
</evidence>
<dbReference type="InterPro" id="IPR008929">
    <property type="entry name" value="Chondroitin_lyas"/>
</dbReference>
<evidence type="ECO:0000313" key="4">
    <source>
        <dbReference type="Proteomes" id="UP000010796"/>
    </source>
</evidence>
<gene>
    <name evidence="3" type="ordered locus">Echvi_3787</name>
</gene>
<sequence>MTIFGLCWMLLGGVPLYVVAQDLPGANGIPAHPRILLQKGRKETVHEACRKEGCWKTLDEMVKKTARELLDEPVTSFHYRGKTMLPQARELFRKIFYLSYAYQFTGEVDFAKRGIQEVLHACTLDSWNPQVFLDVAEMTMAVSLAYDWLYHQMDVQEREQVKKSLVEKGILPSYDDAFNQFLALDNNWNQVCNAAMVWASIAIYDEAPELAMNTIKRSLDSSQLPMSTYGENGGFPEGLMYWTYGTTFHTLMLAALEPIMHDQIAAYYSPGFLASGQFFVHMIANSGDAFNWSDALEKHYLNPAIFWMAATTGDPSLLWNEKKVLENMDFKGLPQSRMLPAVILLGTEFMPEDIPAPSSKAWRGKGDNEVVTMRTSWQDANGIFLGLKLGNAHEHHAHMDMGAFVLEADGVRWAMDMGMQDYHSLSSKKVNLWDSSQHGGRWTVFRHNNYGHNTLTLDDSLMDVEGKAKLMDYNDTGTFRFAVGDLTDVFLRKDRKVMRGVGIKEDKLVIIRDEISSSPEPVSIRWQMVTPAKVRIQGNKALLKKDGEHLSMIVKSSTPTKIKMWPAHKQKAYDAPNKGVNIVGFELLVPEGKPAAIEVLLIPGSSEASLSSPSLSLSEWK</sequence>
<dbReference type="Pfam" id="PF07940">
    <property type="entry name" value="Hepar_II_III_C"/>
    <property type="match status" value="1"/>
</dbReference>
<keyword evidence="4" id="KW-1185">Reference proteome</keyword>
<feature type="domain" description="Heparinase II/III-like C-terminal" evidence="2">
    <location>
        <begin position="383"/>
        <end position="552"/>
    </location>
</feature>
<comment type="subcellular location">
    <subcellularLocation>
        <location evidence="1">Cell envelope</location>
    </subcellularLocation>
</comment>
<dbReference type="GO" id="GO:0030313">
    <property type="term" value="C:cell envelope"/>
    <property type="evidence" value="ECO:0007669"/>
    <property type="project" value="UniProtKB-SubCell"/>
</dbReference>
<dbReference type="EMBL" id="CP003346">
    <property type="protein sequence ID" value="AGA79999.1"/>
    <property type="molecule type" value="Genomic_DNA"/>
</dbReference>
<dbReference type="AlphaFoldDB" id="L0G1D8"/>
<dbReference type="Gene3D" id="1.50.10.100">
    <property type="entry name" value="Chondroitin AC/alginate lyase"/>
    <property type="match status" value="1"/>
</dbReference>
<dbReference type="HOGENOM" id="CLU_008982_0_0_10"/>
<dbReference type="PATRIC" id="fig|926556.3.peg.3982"/>
<dbReference type="InterPro" id="IPR012480">
    <property type="entry name" value="Hepar_II_III_C"/>
</dbReference>
<dbReference type="GO" id="GO:0016829">
    <property type="term" value="F:lyase activity"/>
    <property type="evidence" value="ECO:0007669"/>
    <property type="project" value="InterPro"/>
</dbReference>
<dbReference type="KEGG" id="evi:Echvi_3787"/>
<evidence type="ECO:0000256" key="1">
    <source>
        <dbReference type="ARBA" id="ARBA00004196"/>
    </source>
</evidence>
<evidence type="ECO:0000259" key="2">
    <source>
        <dbReference type="Pfam" id="PF07940"/>
    </source>
</evidence>
<dbReference type="eggNOG" id="ENOG502ZAN1">
    <property type="taxonomic scope" value="Bacteria"/>
</dbReference>
<protein>
    <submittedName>
        <fullName evidence="3">Heparinase II/III-like protein</fullName>
    </submittedName>
</protein>